<dbReference type="InParanoid" id="A0A482XQM6"/>
<protein>
    <submittedName>
        <fullName evidence="1">Uncharacterized protein</fullName>
    </submittedName>
</protein>
<dbReference type="OrthoDB" id="6624609at2759"/>
<evidence type="ECO:0000313" key="1">
    <source>
        <dbReference type="EMBL" id="RZF48242.1"/>
    </source>
</evidence>
<accession>A0A482XQM6</accession>
<sequence length="72" mass="8150">MRGRPRLEYTDQFLKDMRCATYSNMKRMADDREAWRVAANQPNGWGSDGQGACFYGGEGDARVPVQSGMKTR</sequence>
<dbReference type="EMBL" id="QKKF02002619">
    <property type="protein sequence ID" value="RZF48242.1"/>
    <property type="molecule type" value="Genomic_DNA"/>
</dbReference>
<organism evidence="1 2">
    <name type="scientific">Laodelphax striatellus</name>
    <name type="common">Small brown planthopper</name>
    <name type="synonym">Delphax striatella</name>
    <dbReference type="NCBI Taxonomy" id="195883"/>
    <lineage>
        <taxon>Eukaryota</taxon>
        <taxon>Metazoa</taxon>
        <taxon>Ecdysozoa</taxon>
        <taxon>Arthropoda</taxon>
        <taxon>Hexapoda</taxon>
        <taxon>Insecta</taxon>
        <taxon>Pterygota</taxon>
        <taxon>Neoptera</taxon>
        <taxon>Paraneoptera</taxon>
        <taxon>Hemiptera</taxon>
        <taxon>Auchenorrhyncha</taxon>
        <taxon>Fulgoroidea</taxon>
        <taxon>Delphacidae</taxon>
        <taxon>Criomorphinae</taxon>
        <taxon>Laodelphax</taxon>
    </lineage>
</organism>
<dbReference type="AlphaFoldDB" id="A0A482XQM6"/>
<keyword evidence="2" id="KW-1185">Reference proteome</keyword>
<gene>
    <name evidence="1" type="ORF">LSTR_LSTR006209</name>
</gene>
<evidence type="ECO:0000313" key="2">
    <source>
        <dbReference type="Proteomes" id="UP000291343"/>
    </source>
</evidence>
<proteinExistence type="predicted"/>
<name>A0A482XQM6_LAOST</name>
<reference evidence="1 2" key="1">
    <citation type="journal article" date="2017" name="Gigascience">
        <title>Genome sequence of the small brown planthopper, Laodelphax striatellus.</title>
        <authorList>
            <person name="Zhu J."/>
            <person name="Jiang F."/>
            <person name="Wang X."/>
            <person name="Yang P."/>
            <person name="Bao Y."/>
            <person name="Zhao W."/>
            <person name="Wang W."/>
            <person name="Lu H."/>
            <person name="Wang Q."/>
            <person name="Cui N."/>
            <person name="Li J."/>
            <person name="Chen X."/>
            <person name="Luo L."/>
            <person name="Yu J."/>
            <person name="Kang L."/>
            <person name="Cui F."/>
        </authorList>
    </citation>
    <scope>NUCLEOTIDE SEQUENCE [LARGE SCALE GENOMIC DNA]</scope>
    <source>
        <strain evidence="1">Lst14</strain>
    </source>
</reference>
<comment type="caution">
    <text evidence="1">The sequence shown here is derived from an EMBL/GenBank/DDBJ whole genome shotgun (WGS) entry which is preliminary data.</text>
</comment>
<dbReference type="Proteomes" id="UP000291343">
    <property type="component" value="Unassembled WGS sequence"/>
</dbReference>